<accession>A0A0J8B459</accession>
<dbReference type="Proteomes" id="UP000035740">
    <property type="component" value="Unassembled WGS sequence"/>
</dbReference>
<organism evidence="1 2">
    <name type="scientific">Beta vulgaris subsp. vulgaris</name>
    <name type="common">Beet</name>
    <dbReference type="NCBI Taxonomy" id="3555"/>
    <lineage>
        <taxon>Eukaryota</taxon>
        <taxon>Viridiplantae</taxon>
        <taxon>Streptophyta</taxon>
        <taxon>Embryophyta</taxon>
        <taxon>Tracheophyta</taxon>
        <taxon>Spermatophyta</taxon>
        <taxon>Magnoliopsida</taxon>
        <taxon>eudicotyledons</taxon>
        <taxon>Gunneridae</taxon>
        <taxon>Pentapetalae</taxon>
        <taxon>Caryophyllales</taxon>
        <taxon>Chenopodiaceae</taxon>
        <taxon>Betoideae</taxon>
        <taxon>Beta</taxon>
    </lineage>
</organism>
<keyword evidence="2" id="KW-1185">Reference proteome</keyword>
<dbReference type="Gramene" id="KMS95781">
    <property type="protein sequence ID" value="KMS95781"/>
    <property type="gene ID" value="BVRB_005080"/>
</dbReference>
<protein>
    <submittedName>
        <fullName evidence="1">Uncharacterized protein</fullName>
    </submittedName>
</protein>
<evidence type="ECO:0000313" key="2">
    <source>
        <dbReference type="Proteomes" id="UP000035740"/>
    </source>
</evidence>
<gene>
    <name evidence="1" type="ORF">BVRB_005080</name>
</gene>
<proteinExistence type="predicted"/>
<reference evidence="1 2" key="1">
    <citation type="journal article" date="2014" name="Nature">
        <title>The genome of the recently domesticated crop plant sugar beet (Beta vulgaris).</title>
        <authorList>
            <person name="Dohm J.C."/>
            <person name="Minoche A.E."/>
            <person name="Holtgrawe D."/>
            <person name="Capella-Gutierrez S."/>
            <person name="Zakrzewski F."/>
            <person name="Tafer H."/>
            <person name="Rupp O."/>
            <person name="Sorensen T.R."/>
            <person name="Stracke R."/>
            <person name="Reinhardt R."/>
            <person name="Goesmann A."/>
            <person name="Kraft T."/>
            <person name="Schulz B."/>
            <person name="Stadler P.F."/>
            <person name="Schmidt T."/>
            <person name="Gabaldon T."/>
            <person name="Lehrach H."/>
            <person name="Weisshaar B."/>
            <person name="Himmelbauer H."/>
        </authorList>
    </citation>
    <scope>NUCLEOTIDE SEQUENCE [LARGE SCALE GENOMIC DNA]</scope>
    <source>
        <tissue evidence="1">Taproot</tissue>
    </source>
</reference>
<name>A0A0J8B459_BETVV</name>
<dbReference type="AlphaFoldDB" id="A0A0J8B459"/>
<sequence length="102" mass="11573">MSVKRTARASTAVTEACIAEANKQMGRKKLKGTRHSATQVGRMWRVQCLYLFATTSILLESVHMDEHLERLKLLRQRQASTRHLYKVVIKGESIQMKAATST</sequence>
<evidence type="ECO:0000313" key="1">
    <source>
        <dbReference type="EMBL" id="KMS95781.1"/>
    </source>
</evidence>
<dbReference type="EMBL" id="KQ090435">
    <property type="protein sequence ID" value="KMS95781.1"/>
    <property type="molecule type" value="Genomic_DNA"/>
</dbReference>